<proteinExistence type="inferred from homology"/>
<comment type="similarity">
    <text evidence="1">Belongs to the LysR transcriptional regulatory family.</text>
</comment>
<dbReference type="PANTHER" id="PTHR30537:SF3">
    <property type="entry name" value="TRANSCRIPTIONAL REGULATORY PROTEIN"/>
    <property type="match status" value="1"/>
</dbReference>
<evidence type="ECO:0000313" key="5">
    <source>
        <dbReference type="EMBL" id="PKI20628.1"/>
    </source>
</evidence>
<dbReference type="GO" id="GO:0003700">
    <property type="term" value="F:DNA-binding transcription factor activity"/>
    <property type="evidence" value="ECO:0007669"/>
    <property type="project" value="InterPro"/>
</dbReference>
<dbReference type="AlphaFoldDB" id="A0A2N1IQ83"/>
<dbReference type="EMBL" id="PJCG01000031">
    <property type="protein sequence ID" value="PKI20628.1"/>
    <property type="molecule type" value="Genomic_DNA"/>
</dbReference>
<dbReference type="SUPFAM" id="SSF46785">
    <property type="entry name" value="Winged helix' DNA-binding domain"/>
    <property type="match status" value="1"/>
</dbReference>
<evidence type="ECO:0000313" key="6">
    <source>
        <dbReference type="Proteomes" id="UP000233399"/>
    </source>
</evidence>
<evidence type="ECO:0000256" key="2">
    <source>
        <dbReference type="ARBA" id="ARBA00023015"/>
    </source>
</evidence>
<dbReference type="Pfam" id="PF00126">
    <property type="entry name" value="HTH_1"/>
    <property type="match status" value="1"/>
</dbReference>
<dbReference type="Proteomes" id="UP000233399">
    <property type="component" value="Unassembled WGS sequence"/>
</dbReference>
<gene>
    <name evidence="5" type="ORF">CXB65_16725</name>
</gene>
<accession>A0A2N1IQ83</accession>
<name>A0A2N1IQ83_9PSED</name>
<dbReference type="PROSITE" id="PS50931">
    <property type="entry name" value="HTH_LYSR"/>
    <property type="match status" value="1"/>
</dbReference>
<keyword evidence="4" id="KW-0804">Transcription</keyword>
<dbReference type="InterPro" id="IPR036390">
    <property type="entry name" value="WH_DNA-bd_sf"/>
</dbReference>
<dbReference type="SUPFAM" id="SSF53850">
    <property type="entry name" value="Periplasmic binding protein-like II"/>
    <property type="match status" value="1"/>
</dbReference>
<organism evidence="5 6">
    <name type="scientific">Pseudomonas monteilii</name>
    <dbReference type="NCBI Taxonomy" id="76759"/>
    <lineage>
        <taxon>Bacteria</taxon>
        <taxon>Pseudomonadati</taxon>
        <taxon>Pseudomonadota</taxon>
        <taxon>Gammaproteobacteria</taxon>
        <taxon>Pseudomonadales</taxon>
        <taxon>Pseudomonadaceae</taxon>
        <taxon>Pseudomonas</taxon>
    </lineage>
</organism>
<comment type="caution">
    <text evidence="5">The sequence shown here is derived from an EMBL/GenBank/DDBJ whole genome shotgun (WGS) entry which is preliminary data.</text>
</comment>
<dbReference type="RefSeq" id="WP_101196471.1">
    <property type="nucleotide sequence ID" value="NZ_PJCG01000031.1"/>
</dbReference>
<dbReference type="InterPro" id="IPR005119">
    <property type="entry name" value="LysR_subst-bd"/>
</dbReference>
<sequence>MLNRLEALKIFCVVAEVLQFRDAANRLDLSPQVVTRTIGALEREFGEVLFYRTTRQVRLSGFGEQLLPQARQLIKDSERLFQNRCQVRQDLVSGLVRVSVPDSPCMRLILGDILDGLRSYPSVILKWNVKLGALDDFDGQGVDILITLDLPSDNRWIVRKAGVTRNRIVAAPSLIDRIGMPKNIEDLQQNFPLSTVTDPATGRACPWYIHQGRQFFPAQPYLTTDDLYSQLEATRAGHVISYIQGMTCLPYLANRELIEVLPELERASWPIYVCHPQRTESCPRVDVVFEMLVESLNRRL</sequence>
<dbReference type="InterPro" id="IPR036388">
    <property type="entry name" value="WH-like_DNA-bd_sf"/>
</dbReference>
<evidence type="ECO:0000256" key="3">
    <source>
        <dbReference type="ARBA" id="ARBA00023125"/>
    </source>
</evidence>
<keyword evidence="2" id="KW-0805">Transcription regulation</keyword>
<reference evidence="5 6" key="1">
    <citation type="submission" date="2017-12" db="EMBL/GenBank/DDBJ databases">
        <title>Isolation and characterization of an aerobic denitrifying Pseudomonas monteilii CY06 from aquaculture ponds.</title>
        <authorList>
            <person name="Ma Q."/>
            <person name="Cai Y."/>
            <person name="He Z."/>
        </authorList>
    </citation>
    <scope>NUCLEOTIDE SEQUENCE [LARGE SCALE GENOMIC DNA]</scope>
    <source>
        <strain evidence="5 6">CY06</strain>
    </source>
</reference>
<dbReference type="Gene3D" id="1.10.10.10">
    <property type="entry name" value="Winged helix-like DNA-binding domain superfamily/Winged helix DNA-binding domain"/>
    <property type="match status" value="1"/>
</dbReference>
<dbReference type="Gene3D" id="3.40.190.290">
    <property type="match status" value="1"/>
</dbReference>
<dbReference type="InterPro" id="IPR000847">
    <property type="entry name" value="LysR_HTH_N"/>
</dbReference>
<dbReference type="GO" id="GO:0006351">
    <property type="term" value="P:DNA-templated transcription"/>
    <property type="evidence" value="ECO:0007669"/>
    <property type="project" value="TreeGrafter"/>
</dbReference>
<keyword evidence="3" id="KW-0238">DNA-binding</keyword>
<evidence type="ECO:0000256" key="1">
    <source>
        <dbReference type="ARBA" id="ARBA00009437"/>
    </source>
</evidence>
<dbReference type="GO" id="GO:0043565">
    <property type="term" value="F:sequence-specific DNA binding"/>
    <property type="evidence" value="ECO:0007669"/>
    <property type="project" value="TreeGrafter"/>
</dbReference>
<dbReference type="InterPro" id="IPR058163">
    <property type="entry name" value="LysR-type_TF_proteobact-type"/>
</dbReference>
<protein>
    <submittedName>
        <fullName evidence="5">LysR family transcriptional regulator</fullName>
    </submittedName>
</protein>
<dbReference type="Pfam" id="PF03466">
    <property type="entry name" value="LysR_substrate"/>
    <property type="match status" value="1"/>
</dbReference>
<evidence type="ECO:0000256" key="4">
    <source>
        <dbReference type="ARBA" id="ARBA00023163"/>
    </source>
</evidence>
<dbReference type="PANTHER" id="PTHR30537">
    <property type="entry name" value="HTH-TYPE TRANSCRIPTIONAL REGULATOR"/>
    <property type="match status" value="1"/>
</dbReference>